<sequence length="196" mass="21911">METKVAKSGLFGPAQEWDGMGLGGRLMEKKNKYTNIHVKSKPKTQDVTVGEGGLIWRLTGFYGDADSSLGKLSWNTLRQLNDNSALPWVCGRDFNGILYSHEKKSQNFTPAWQVREFPAAISDANLADLGSGTKYTWCNNREEPHNVHSRLNRVFANSKRRDVFPGSCANSDHYSLLLLLGLLRQDSAPARNHFAL</sequence>
<dbReference type="InterPro" id="IPR036691">
    <property type="entry name" value="Endo/exonu/phosph_ase_sf"/>
</dbReference>
<gene>
    <name evidence="1" type="ORF">Scaly_2250200</name>
</gene>
<comment type="caution">
    <text evidence="1">The sequence shown here is derived from an EMBL/GenBank/DDBJ whole genome shotgun (WGS) entry which is preliminary data.</text>
</comment>
<dbReference type="PANTHER" id="PTHR33710:SF77">
    <property type="entry name" value="DNASE I-LIKE SUPERFAMILY PROTEIN"/>
    <property type="match status" value="1"/>
</dbReference>
<evidence type="ECO:0000313" key="1">
    <source>
        <dbReference type="EMBL" id="KAL0328176.1"/>
    </source>
</evidence>
<accession>A0AAW2MCH5</accession>
<dbReference type="SUPFAM" id="SSF56219">
    <property type="entry name" value="DNase I-like"/>
    <property type="match status" value="1"/>
</dbReference>
<reference evidence="1" key="2">
    <citation type="journal article" date="2024" name="Plant">
        <title>Genomic evolution and insights into agronomic trait innovations of Sesamum species.</title>
        <authorList>
            <person name="Miao H."/>
            <person name="Wang L."/>
            <person name="Qu L."/>
            <person name="Liu H."/>
            <person name="Sun Y."/>
            <person name="Le M."/>
            <person name="Wang Q."/>
            <person name="Wei S."/>
            <person name="Zheng Y."/>
            <person name="Lin W."/>
            <person name="Duan Y."/>
            <person name="Cao H."/>
            <person name="Xiong S."/>
            <person name="Wang X."/>
            <person name="Wei L."/>
            <person name="Li C."/>
            <person name="Ma Q."/>
            <person name="Ju M."/>
            <person name="Zhao R."/>
            <person name="Li G."/>
            <person name="Mu C."/>
            <person name="Tian Q."/>
            <person name="Mei H."/>
            <person name="Zhang T."/>
            <person name="Gao T."/>
            <person name="Zhang H."/>
        </authorList>
    </citation>
    <scope>NUCLEOTIDE SEQUENCE</scope>
    <source>
        <strain evidence="1">KEN8</strain>
    </source>
</reference>
<dbReference type="AlphaFoldDB" id="A0AAW2MCH5"/>
<dbReference type="PANTHER" id="PTHR33710">
    <property type="entry name" value="BNAC02G09200D PROTEIN"/>
    <property type="match status" value="1"/>
</dbReference>
<dbReference type="EMBL" id="JACGWM010000014">
    <property type="protein sequence ID" value="KAL0328176.1"/>
    <property type="molecule type" value="Genomic_DNA"/>
</dbReference>
<reference evidence="1" key="1">
    <citation type="submission" date="2020-06" db="EMBL/GenBank/DDBJ databases">
        <authorList>
            <person name="Li T."/>
            <person name="Hu X."/>
            <person name="Zhang T."/>
            <person name="Song X."/>
            <person name="Zhang H."/>
            <person name="Dai N."/>
            <person name="Sheng W."/>
            <person name="Hou X."/>
            <person name="Wei L."/>
        </authorList>
    </citation>
    <scope>NUCLEOTIDE SEQUENCE</scope>
    <source>
        <strain evidence="1">KEN8</strain>
        <tissue evidence="1">Leaf</tissue>
    </source>
</reference>
<protein>
    <submittedName>
        <fullName evidence="1">Uncharacterized protein</fullName>
    </submittedName>
</protein>
<proteinExistence type="predicted"/>
<dbReference type="Gene3D" id="3.60.10.10">
    <property type="entry name" value="Endonuclease/exonuclease/phosphatase"/>
    <property type="match status" value="1"/>
</dbReference>
<organism evidence="1">
    <name type="scientific">Sesamum calycinum</name>
    <dbReference type="NCBI Taxonomy" id="2727403"/>
    <lineage>
        <taxon>Eukaryota</taxon>
        <taxon>Viridiplantae</taxon>
        <taxon>Streptophyta</taxon>
        <taxon>Embryophyta</taxon>
        <taxon>Tracheophyta</taxon>
        <taxon>Spermatophyta</taxon>
        <taxon>Magnoliopsida</taxon>
        <taxon>eudicotyledons</taxon>
        <taxon>Gunneridae</taxon>
        <taxon>Pentapetalae</taxon>
        <taxon>asterids</taxon>
        <taxon>lamiids</taxon>
        <taxon>Lamiales</taxon>
        <taxon>Pedaliaceae</taxon>
        <taxon>Sesamum</taxon>
    </lineage>
</organism>
<name>A0AAW2MCH5_9LAMI</name>